<evidence type="ECO:0000313" key="3">
    <source>
        <dbReference type="Proteomes" id="UP001144205"/>
    </source>
</evidence>
<feature type="signal peptide" evidence="1">
    <location>
        <begin position="1"/>
        <end position="19"/>
    </location>
</feature>
<sequence>MKKLVSALGLSFAAVPLFAGALAFEPVAPEGLDATAEQMVEALQAGMPAQMAAFEAQGFGSYGAIAVPKGVELKPELLASVANHESAEAARIAVLDACSELTGAECTVIGLIVPAGN</sequence>
<protein>
    <submittedName>
        <fullName evidence="2">Uncharacterized protein</fullName>
    </submittedName>
</protein>
<keyword evidence="3" id="KW-1185">Reference proteome</keyword>
<organism evidence="2 3">
    <name type="scientific">Sinisalibacter aestuarii</name>
    <dbReference type="NCBI Taxonomy" id="2949426"/>
    <lineage>
        <taxon>Bacteria</taxon>
        <taxon>Pseudomonadati</taxon>
        <taxon>Pseudomonadota</taxon>
        <taxon>Alphaproteobacteria</taxon>
        <taxon>Rhodobacterales</taxon>
        <taxon>Roseobacteraceae</taxon>
        <taxon>Sinisalibacter</taxon>
    </lineage>
</organism>
<accession>A0ABQ5LU49</accession>
<gene>
    <name evidence="2" type="ORF">STA1M1_17450</name>
</gene>
<comment type="caution">
    <text evidence="2">The sequence shown here is derived from an EMBL/GenBank/DDBJ whole genome shotgun (WGS) entry which is preliminary data.</text>
</comment>
<name>A0ABQ5LU49_9RHOB</name>
<evidence type="ECO:0000256" key="1">
    <source>
        <dbReference type="SAM" id="SignalP"/>
    </source>
</evidence>
<dbReference type="RefSeq" id="WP_281841863.1">
    <property type="nucleotide sequence ID" value="NZ_BROH01000004.1"/>
</dbReference>
<feature type="chain" id="PRO_5045120917" evidence="1">
    <location>
        <begin position="20"/>
        <end position="117"/>
    </location>
</feature>
<keyword evidence="1" id="KW-0732">Signal</keyword>
<evidence type="ECO:0000313" key="2">
    <source>
        <dbReference type="EMBL" id="GKY87876.1"/>
    </source>
</evidence>
<dbReference type="Proteomes" id="UP001144205">
    <property type="component" value="Unassembled WGS sequence"/>
</dbReference>
<reference evidence="2" key="1">
    <citation type="journal article" date="2023" name="Int. J. Syst. Evol. Microbiol.">
        <title>Sinisalibacter aestuarii sp. nov., isolated from estuarine sediment of the Arakawa River.</title>
        <authorList>
            <person name="Arafat S.T."/>
            <person name="Hirano S."/>
            <person name="Sato A."/>
            <person name="Takeuchi K."/>
            <person name="Yasuda T."/>
            <person name="Terahara T."/>
            <person name="Hamada M."/>
            <person name="Kobayashi T."/>
        </authorList>
    </citation>
    <scope>NUCLEOTIDE SEQUENCE</scope>
    <source>
        <strain evidence="2">B-399</strain>
    </source>
</reference>
<proteinExistence type="predicted"/>
<dbReference type="EMBL" id="BROH01000004">
    <property type="protein sequence ID" value="GKY87876.1"/>
    <property type="molecule type" value="Genomic_DNA"/>
</dbReference>